<dbReference type="AlphaFoldDB" id="A0A0C3QVF4"/>
<evidence type="ECO:0000256" key="2">
    <source>
        <dbReference type="SAM" id="MobiDB-lite"/>
    </source>
</evidence>
<sequence length="185" mass="20055">WFLKGNCFHGDNCTYLHDYNYFRPSCHFYRNGNGNCIAGENCRFSHDIRSPEESEHQYGYDDANPTTQGVNGYAADPHYVDVPQVVTSPAEHQPEAYNEPYFGGTNPGMLHSPSGMLNGHGPLGGSGASAENLTVQGPRMELVVSEGEDDDDDDDVVVLKPSPKNDPASQDVEKLFASLSVAGAA</sequence>
<evidence type="ECO:0000313" key="4">
    <source>
        <dbReference type="EMBL" id="KIO33571.1"/>
    </source>
</evidence>
<dbReference type="EMBL" id="KN822947">
    <property type="protein sequence ID" value="KIO33571.1"/>
    <property type="molecule type" value="Genomic_DNA"/>
</dbReference>
<dbReference type="PROSITE" id="PS50103">
    <property type="entry name" value="ZF_C3H1"/>
    <property type="match status" value="2"/>
</dbReference>
<keyword evidence="1" id="KW-0479">Metal-binding</keyword>
<protein>
    <recommendedName>
        <fullName evidence="3">C3H1-type domain-containing protein</fullName>
    </recommendedName>
</protein>
<feature type="non-terminal residue" evidence="4">
    <location>
        <position position="1"/>
    </location>
</feature>
<accession>A0A0C3QVF4</accession>
<dbReference type="Gene3D" id="4.10.1000.10">
    <property type="entry name" value="Zinc finger, CCCH-type"/>
    <property type="match status" value="1"/>
</dbReference>
<proteinExistence type="predicted"/>
<feature type="compositionally biased region" description="Acidic residues" evidence="2">
    <location>
        <begin position="146"/>
        <end position="156"/>
    </location>
</feature>
<reference evidence="4 5" key="1">
    <citation type="submission" date="2014-04" db="EMBL/GenBank/DDBJ databases">
        <authorList>
            <consortium name="DOE Joint Genome Institute"/>
            <person name="Kuo A."/>
            <person name="Girlanda M."/>
            <person name="Perotto S."/>
            <person name="Kohler A."/>
            <person name="Nagy L.G."/>
            <person name="Floudas D."/>
            <person name="Copeland A."/>
            <person name="Barry K.W."/>
            <person name="Cichocki N."/>
            <person name="Veneault-Fourrey C."/>
            <person name="LaButti K."/>
            <person name="Lindquist E.A."/>
            <person name="Lipzen A."/>
            <person name="Lundell T."/>
            <person name="Morin E."/>
            <person name="Murat C."/>
            <person name="Sun H."/>
            <person name="Tunlid A."/>
            <person name="Henrissat B."/>
            <person name="Grigoriev I.V."/>
            <person name="Hibbett D.S."/>
            <person name="Martin F."/>
            <person name="Nordberg H.P."/>
            <person name="Cantor M.N."/>
            <person name="Hua S.X."/>
        </authorList>
    </citation>
    <scope>NUCLEOTIDE SEQUENCE [LARGE SCALE GENOMIC DNA]</scope>
    <source>
        <strain evidence="4 5">MUT 4182</strain>
    </source>
</reference>
<keyword evidence="1" id="KW-0863">Zinc-finger</keyword>
<evidence type="ECO:0000256" key="1">
    <source>
        <dbReference type="PROSITE-ProRule" id="PRU00723"/>
    </source>
</evidence>
<evidence type="ECO:0000313" key="5">
    <source>
        <dbReference type="Proteomes" id="UP000054248"/>
    </source>
</evidence>
<feature type="zinc finger region" description="C3H1-type" evidence="1">
    <location>
        <begin position="20"/>
        <end position="49"/>
    </location>
</feature>
<feature type="zinc finger region" description="C3H1-type" evidence="1">
    <location>
        <begin position="1"/>
        <end position="19"/>
    </location>
</feature>
<dbReference type="GO" id="GO:0008270">
    <property type="term" value="F:zinc ion binding"/>
    <property type="evidence" value="ECO:0007669"/>
    <property type="project" value="UniProtKB-KW"/>
</dbReference>
<evidence type="ECO:0000259" key="3">
    <source>
        <dbReference type="PROSITE" id="PS50103"/>
    </source>
</evidence>
<gene>
    <name evidence="4" type="ORF">M407DRAFT_17532</name>
</gene>
<keyword evidence="1" id="KW-0862">Zinc</keyword>
<name>A0A0C3QVF4_9AGAM</name>
<organism evidence="4 5">
    <name type="scientific">Tulasnella calospora MUT 4182</name>
    <dbReference type="NCBI Taxonomy" id="1051891"/>
    <lineage>
        <taxon>Eukaryota</taxon>
        <taxon>Fungi</taxon>
        <taxon>Dikarya</taxon>
        <taxon>Basidiomycota</taxon>
        <taxon>Agaricomycotina</taxon>
        <taxon>Agaricomycetes</taxon>
        <taxon>Cantharellales</taxon>
        <taxon>Tulasnellaceae</taxon>
        <taxon>Tulasnella</taxon>
    </lineage>
</organism>
<dbReference type="Proteomes" id="UP000054248">
    <property type="component" value="Unassembled WGS sequence"/>
</dbReference>
<dbReference type="InterPro" id="IPR000571">
    <property type="entry name" value="Znf_CCCH"/>
</dbReference>
<dbReference type="OrthoDB" id="411372at2759"/>
<keyword evidence="5" id="KW-1185">Reference proteome</keyword>
<dbReference type="HOGENOM" id="CLU_1464720_0_0_1"/>
<feature type="domain" description="C3H1-type" evidence="3">
    <location>
        <begin position="1"/>
        <end position="19"/>
    </location>
</feature>
<feature type="region of interest" description="Disordered" evidence="2">
    <location>
        <begin position="142"/>
        <end position="171"/>
    </location>
</feature>
<reference evidence="5" key="2">
    <citation type="submission" date="2015-01" db="EMBL/GenBank/DDBJ databases">
        <title>Evolutionary Origins and Diversification of the Mycorrhizal Mutualists.</title>
        <authorList>
            <consortium name="DOE Joint Genome Institute"/>
            <consortium name="Mycorrhizal Genomics Consortium"/>
            <person name="Kohler A."/>
            <person name="Kuo A."/>
            <person name="Nagy L.G."/>
            <person name="Floudas D."/>
            <person name="Copeland A."/>
            <person name="Barry K.W."/>
            <person name="Cichocki N."/>
            <person name="Veneault-Fourrey C."/>
            <person name="LaButti K."/>
            <person name="Lindquist E.A."/>
            <person name="Lipzen A."/>
            <person name="Lundell T."/>
            <person name="Morin E."/>
            <person name="Murat C."/>
            <person name="Riley R."/>
            <person name="Ohm R."/>
            <person name="Sun H."/>
            <person name="Tunlid A."/>
            <person name="Henrissat B."/>
            <person name="Grigoriev I.V."/>
            <person name="Hibbett D.S."/>
            <person name="Martin F."/>
        </authorList>
    </citation>
    <scope>NUCLEOTIDE SEQUENCE [LARGE SCALE GENOMIC DNA]</scope>
    <source>
        <strain evidence="5">MUT 4182</strain>
    </source>
</reference>
<feature type="domain" description="C3H1-type" evidence="3">
    <location>
        <begin position="20"/>
        <end position="49"/>
    </location>
</feature>